<protein>
    <submittedName>
        <fullName evidence="2">Anionic beta-defensin</fullName>
    </submittedName>
</protein>
<sequence length="66" mass="7093">MKLFIMLLVFLGLVAITWGTSDGASPALWGCDSFLGYCRIACFAHEASVGQKDCAEGMICCLPNVF</sequence>
<evidence type="ECO:0000313" key="2">
    <source>
        <dbReference type="EMBL" id="AJQ17189.1"/>
    </source>
</evidence>
<feature type="chain" id="PRO_5006587622" evidence="1">
    <location>
        <begin position="20"/>
        <end position="66"/>
    </location>
</feature>
<keyword evidence="1" id="KW-0732">Signal</keyword>
<evidence type="ECO:0000256" key="1">
    <source>
        <dbReference type="SAM" id="SignalP"/>
    </source>
</evidence>
<organism evidence="2">
    <name type="scientific">Zhangixalus puerensis</name>
    <dbReference type="NCBI Taxonomy" id="493782"/>
    <lineage>
        <taxon>Eukaryota</taxon>
        <taxon>Metazoa</taxon>
        <taxon>Chordata</taxon>
        <taxon>Craniata</taxon>
        <taxon>Vertebrata</taxon>
        <taxon>Euteleostomi</taxon>
        <taxon>Amphibia</taxon>
        <taxon>Batrachia</taxon>
        <taxon>Anura</taxon>
        <taxon>Neobatrachia</taxon>
        <taxon>Ranoidea</taxon>
        <taxon>Rhacophoridae</taxon>
        <taxon>Rhacophorinae</taxon>
        <taxon>Zhangixalus</taxon>
    </lineage>
</organism>
<name>A0A0R5YYB1_9NEOB</name>
<dbReference type="AlphaFoldDB" id="A0A0R5YYB1"/>
<reference evidence="2" key="1">
    <citation type="submission" date="2014-05" db="EMBL/GenBank/DDBJ databases">
        <title>The anionic defensin from tree frog polypedates puerensis.</title>
        <authorList>
            <person name="Yang H."/>
        </authorList>
    </citation>
    <scope>NUCLEOTIDE SEQUENCE</scope>
    <source>
        <tissue evidence="2">Skin</tissue>
    </source>
</reference>
<accession>A0A0R5YYB1</accession>
<proteinExistence type="evidence at transcript level"/>
<dbReference type="EMBL" id="KJ809087">
    <property type="protein sequence ID" value="AJQ17189.1"/>
    <property type="molecule type" value="mRNA"/>
</dbReference>
<feature type="signal peptide" evidence="1">
    <location>
        <begin position="1"/>
        <end position="19"/>
    </location>
</feature>